<evidence type="ECO:0000313" key="1">
    <source>
        <dbReference type="EMBL" id="TQV86184.1"/>
    </source>
</evidence>
<reference evidence="1 2" key="1">
    <citation type="submission" date="2019-06" db="EMBL/GenBank/DDBJ databases">
        <title>Whole genome sequence for Cellvibrionaceae sp. R142.</title>
        <authorList>
            <person name="Wang G."/>
        </authorList>
    </citation>
    <scope>NUCLEOTIDE SEQUENCE [LARGE SCALE GENOMIC DNA]</scope>
    <source>
        <strain evidence="1 2">R142</strain>
    </source>
</reference>
<accession>A0A545U9N6</accession>
<dbReference type="OrthoDB" id="1154670at2"/>
<dbReference type="AlphaFoldDB" id="A0A545U9N6"/>
<name>A0A545U9N6_9GAMM</name>
<evidence type="ECO:0000313" key="2">
    <source>
        <dbReference type="Proteomes" id="UP000319732"/>
    </source>
</evidence>
<proteinExistence type="predicted"/>
<protein>
    <submittedName>
        <fullName evidence="1">Uncharacterized protein</fullName>
    </submittedName>
</protein>
<dbReference type="RefSeq" id="WP_142902336.1">
    <property type="nucleotide sequence ID" value="NZ_ML660087.1"/>
</dbReference>
<gene>
    <name evidence="1" type="ORF">FKG94_01115</name>
</gene>
<dbReference type="EMBL" id="VHSG01000002">
    <property type="protein sequence ID" value="TQV86184.1"/>
    <property type="molecule type" value="Genomic_DNA"/>
</dbReference>
<keyword evidence="2" id="KW-1185">Reference proteome</keyword>
<sequence length="556" mass="59980">MVVSLRVLLVVAVLSVTVAGNVLSSDKFAVTRSATALNSGGTVMIHSIRASRTDCVSPCTVVFSADNVEDTASSTDNDWYNLGYYWDYGDSTADENYGLYRRGADYFRDDANGASREFDTTPLGAHTYLCESGTCTFHAGLSVRNALGDWATDWITITVRSQSVEYPGTSTVCVSSGANYADCPAGAQQALALPDYGTWENNTRYLLKSGETHSMDGKCIEFDTDNVLISSYGTDSFPTLSTLLNIGSDSANCKDVTPNDATVAGYANPWWISNITLTKLRIREIRLNASFRNIGLHDIDMNWENEDFGGGIHTSSVDFCSKSQTLTCSNVPLPYGVYMSEVKLVGSRVNPPGTNVGFWTTSGVSYIAFLNSVAHVAYQHNIRIEGASRVLVAHSDLLGDHIGKSGKKHKVTIRPEGYRNADMLNQMRVPSGDKSRVYDSRYIVIADNYIGTPASVGNASAIAVMTTNGTVAETVRWGIVDNNTFDLSGGSGDGPSAFDIRLSGYDLGCYTTNDQEARQGCGDGGQRGIPTGFYNKRLFGEKPVAPDSPGTYGGFY</sequence>
<comment type="caution">
    <text evidence="1">The sequence shown here is derived from an EMBL/GenBank/DDBJ whole genome shotgun (WGS) entry which is preliminary data.</text>
</comment>
<organism evidence="1 2">
    <name type="scientific">Exilibacterium tricleocarpae</name>
    <dbReference type="NCBI Taxonomy" id="2591008"/>
    <lineage>
        <taxon>Bacteria</taxon>
        <taxon>Pseudomonadati</taxon>
        <taxon>Pseudomonadota</taxon>
        <taxon>Gammaproteobacteria</taxon>
        <taxon>Cellvibrionales</taxon>
        <taxon>Cellvibrionaceae</taxon>
        <taxon>Exilibacterium</taxon>
    </lineage>
</organism>
<dbReference type="Proteomes" id="UP000319732">
    <property type="component" value="Unassembled WGS sequence"/>
</dbReference>